<accession>A0ABY1QYB7</accession>
<organism evidence="1 2">
    <name type="scientific">Noviherbaspirillum suwonense</name>
    <dbReference type="NCBI Taxonomy" id="1224511"/>
    <lineage>
        <taxon>Bacteria</taxon>
        <taxon>Pseudomonadati</taxon>
        <taxon>Pseudomonadota</taxon>
        <taxon>Betaproteobacteria</taxon>
        <taxon>Burkholderiales</taxon>
        <taxon>Oxalobacteraceae</taxon>
        <taxon>Noviherbaspirillum</taxon>
    </lineage>
</organism>
<name>A0ABY1QYB7_9BURK</name>
<gene>
    <name evidence="1" type="ORF">SAMN06295970_1573</name>
</gene>
<sequence length="34" mass="3784">MIMKKLSGLALYENRFGGLQTGRSVVVALFSYPH</sequence>
<dbReference type="EMBL" id="FXUL01000057">
    <property type="protein sequence ID" value="SMP82279.1"/>
    <property type="molecule type" value="Genomic_DNA"/>
</dbReference>
<comment type="caution">
    <text evidence="1">The sequence shown here is derived from an EMBL/GenBank/DDBJ whole genome shotgun (WGS) entry which is preliminary data.</text>
</comment>
<keyword evidence="2" id="KW-1185">Reference proteome</keyword>
<evidence type="ECO:0000313" key="1">
    <source>
        <dbReference type="EMBL" id="SMP82279.1"/>
    </source>
</evidence>
<protein>
    <submittedName>
        <fullName evidence="1">Uncharacterized protein</fullName>
    </submittedName>
</protein>
<reference evidence="1 2" key="1">
    <citation type="submission" date="2017-05" db="EMBL/GenBank/DDBJ databases">
        <authorList>
            <person name="Varghese N."/>
            <person name="Submissions S."/>
        </authorList>
    </citation>
    <scope>NUCLEOTIDE SEQUENCE [LARGE SCALE GENOMIC DNA]</scope>
    <source>
        <strain evidence="1 2">DSM 26001</strain>
    </source>
</reference>
<evidence type="ECO:0000313" key="2">
    <source>
        <dbReference type="Proteomes" id="UP001158049"/>
    </source>
</evidence>
<dbReference type="Proteomes" id="UP001158049">
    <property type="component" value="Unassembled WGS sequence"/>
</dbReference>
<proteinExistence type="predicted"/>